<dbReference type="InterPro" id="IPR000326">
    <property type="entry name" value="PAP2/HPO"/>
</dbReference>
<feature type="transmembrane region" description="Helical" evidence="1">
    <location>
        <begin position="40"/>
        <end position="63"/>
    </location>
</feature>
<reference evidence="3 4" key="2">
    <citation type="journal article" date="2016" name="Genome Announc.">
        <title>Complete Genome Sequences of Two Interactive Moderate Thermophiles, Paenibacillus napthalenovorans 32O-Y and Paenibacillus sp. 32O-W.</title>
        <authorList>
            <person name="Butler R.R.III."/>
            <person name="Wang J."/>
            <person name="Stark B.C."/>
            <person name="Pombert J.F."/>
        </authorList>
    </citation>
    <scope>NUCLEOTIDE SEQUENCE [LARGE SCALE GENOMIC DNA]</scope>
    <source>
        <strain evidence="3 4">32O-Y</strain>
    </source>
</reference>
<dbReference type="SUPFAM" id="SSF48317">
    <property type="entry name" value="Acid phosphatase/Vanadium-dependent haloperoxidase"/>
    <property type="match status" value="1"/>
</dbReference>
<evidence type="ECO:0000256" key="1">
    <source>
        <dbReference type="SAM" id="Phobius"/>
    </source>
</evidence>
<dbReference type="EMBL" id="CP013652">
    <property type="protein sequence ID" value="ALS24282.1"/>
    <property type="molecule type" value="Genomic_DNA"/>
</dbReference>
<feature type="transmembrane region" description="Helical" evidence="1">
    <location>
        <begin position="247"/>
        <end position="266"/>
    </location>
</feature>
<dbReference type="AlphaFoldDB" id="A0A0U2WG22"/>
<keyword evidence="3" id="KW-0560">Oxidoreductase</keyword>
<dbReference type="Pfam" id="PF01569">
    <property type="entry name" value="PAP2"/>
    <property type="match status" value="1"/>
</dbReference>
<accession>A0A0U2WG22</accession>
<feature type="transmembrane region" description="Helical" evidence="1">
    <location>
        <begin position="75"/>
        <end position="97"/>
    </location>
</feature>
<dbReference type="PATRIC" id="fig|162209.4.peg.4215"/>
<feature type="transmembrane region" description="Helical" evidence="1">
    <location>
        <begin position="144"/>
        <end position="162"/>
    </location>
</feature>
<keyword evidence="1" id="KW-0812">Transmembrane</keyword>
<protein>
    <submittedName>
        <fullName evidence="3">Phosphatidic acid phosphatase type 2/haloperoxidase</fullName>
    </submittedName>
</protein>
<keyword evidence="1" id="KW-0472">Membrane</keyword>
<feature type="transmembrane region" description="Helical" evidence="1">
    <location>
        <begin position="220"/>
        <end position="241"/>
    </location>
</feature>
<evidence type="ECO:0000259" key="2">
    <source>
        <dbReference type="SMART" id="SM00014"/>
    </source>
</evidence>
<feature type="transmembrane region" description="Helical" evidence="1">
    <location>
        <begin position="6"/>
        <end position="28"/>
    </location>
</feature>
<organism evidence="3 4">
    <name type="scientific">Paenibacillus naphthalenovorans</name>
    <dbReference type="NCBI Taxonomy" id="162209"/>
    <lineage>
        <taxon>Bacteria</taxon>
        <taxon>Bacillati</taxon>
        <taxon>Bacillota</taxon>
        <taxon>Bacilli</taxon>
        <taxon>Bacillales</taxon>
        <taxon>Paenibacillaceae</taxon>
        <taxon>Paenibacillus</taxon>
    </lineage>
</organism>
<name>A0A0U2WG22_9BACL</name>
<keyword evidence="4" id="KW-1185">Reference proteome</keyword>
<dbReference type="OrthoDB" id="1653251at2"/>
<evidence type="ECO:0000313" key="4">
    <source>
        <dbReference type="Proteomes" id="UP000061660"/>
    </source>
</evidence>
<dbReference type="KEGG" id="pnp:IJ22_39700"/>
<dbReference type="Gene3D" id="1.20.144.10">
    <property type="entry name" value="Phosphatidic acid phosphatase type 2/haloperoxidase"/>
    <property type="match status" value="1"/>
</dbReference>
<dbReference type="SMART" id="SM00014">
    <property type="entry name" value="acidPPc"/>
    <property type="match status" value="1"/>
</dbReference>
<keyword evidence="3" id="KW-0575">Peroxidase</keyword>
<evidence type="ECO:0000313" key="3">
    <source>
        <dbReference type="EMBL" id="ALS24282.1"/>
    </source>
</evidence>
<dbReference type="RefSeq" id="WP_160327396.1">
    <property type="nucleotide sequence ID" value="NZ_CP013652.1"/>
</dbReference>
<reference evidence="4" key="1">
    <citation type="submission" date="2015-12" db="EMBL/GenBank/DDBJ databases">
        <title>Complete genome sequences of two moderately thermophilic Paenibacillus species.</title>
        <authorList>
            <person name="Butler R.III."/>
            <person name="Wang J."/>
            <person name="Stark B.C."/>
            <person name="Pombert J.-F."/>
        </authorList>
    </citation>
    <scope>NUCLEOTIDE SEQUENCE [LARGE SCALE GENOMIC DNA]</scope>
    <source>
        <strain evidence="4">32O-Y</strain>
    </source>
</reference>
<sequence>MASREMLYIGLFLIGWAFLAAVFAFADLEISRSLADPRSGWAYFFEAFGEHPALLILFAGTNFLCRTARTYSPAVRFAVTAISGAAAILTGCVIAYLTAHRWMNIELTFLSSLMILLIAGLAMAAVQLLLHRIPQQKLLEHRKAVWITLALIIGELLLVHTLKLSWGRIRFRDLLPDYSNFMAWYAPQGAEGHRSFPSGHAANGWVPLSLMFFVPLHRKFWRTAALTVALGWGFLTAYSRIVIGAHYASDVLFGSCLTLSLFYILYRRSFSPLKHDKPA</sequence>
<gene>
    <name evidence="3" type="ORF">IJ22_39700</name>
</gene>
<dbReference type="STRING" id="162209.IJ22_39700"/>
<dbReference type="Proteomes" id="UP000061660">
    <property type="component" value="Chromosome"/>
</dbReference>
<feature type="transmembrane region" description="Helical" evidence="1">
    <location>
        <begin position="109"/>
        <end position="129"/>
    </location>
</feature>
<keyword evidence="1" id="KW-1133">Transmembrane helix</keyword>
<dbReference type="GO" id="GO:0004601">
    <property type="term" value="F:peroxidase activity"/>
    <property type="evidence" value="ECO:0007669"/>
    <property type="project" value="UniProtKB-KW"/>
</dbReference>
<proteinExistence type="predicted"/>
<feature type="domain" description="Phosphatidic acid phosphatase type 2/haloperoxidase" evidence="2">
    <location>
        <begin position="144"/>
        <end position="266"/>
    </location>
</feature>
<dbReference type="InterPro" id="IPR036938">
    <property type="entry name" value="PAP2/HPO_sf"/>
</dbReference>